<keyword evidence="5 6" id="KW-0819">tRNA processing</keyword>
<dbReference type="PANTHER" id="PTHR47739:SF1">
    <property type="entry name" value="TRNA1(VAL) (ADENINE(37)-N6)-METHYLTRANSFERASE"/>
    <property type="match status" value="1"/>
</dbReference>
<dbReference type="GO" id="GO:0008033">
    <property type="term" value="P:tRNA processing"/>
    <property type="evidence" value="ECO:0007669"/>
    <property type="project" value="UniProtKB-UniRule"/>
</dbReference>
<dbReference type="Pfam" id="PF05175">
    <property type="entry name" value="MTS"/>
    <property type="match status" value="1"/>
</dbReference>
<evidence type="ECO:0000256" key="4">
    <source>
        <dbReference type="ARBA" id="ARBA00022691"/>
    </source>
</evidence>
<evidence type="ECO:0000256" key="3">
    <source>
        <dbReference type="ARBA" id="ARBA00022679"/>
    </source>
</evidence>
<keyword evidence="1 6" id="KW-0963">Cytoplasm</keyword>
<comment type="function">
    <text evidence="6">Specifically methylates the adenine in position 37 of tRNA(1)(Val) (anticodon cmo5UAC).</text>
</comment>
<accession>A0A3L8Q080</accession>
<keyword evidence="9" id="KW-1185">Reference proteome</keyword>
<evidence type="ECO:0000313" key="8">
    <source>
        <dbReference type="EMBL" id="RLV59762.1"/>
    </source>
</evidence>
<dbReference type="GO" id="GO:0005737">
    <property type="term" value="C:cytoplasm"/>
    <property type="evidence" value="ECO:0007669"/>
    <property type="project" value="UniProtKB-SubCell"/>
</dbReference>
<dbReference type="OrthoDB" id="9802805at2"/>
<dbReference type="HAMAP" id="MF_01872">
    <property type="entry name" value="tRNA_methyltr_YfiC"/>
    <property type="match status" value="1"/>
</dbReference>
<evidence type="ECO:0000256" key="2">
    <source>
        <dbReference type="ARBA" id="ARBA00022603"/>
    </source>
</evidence>
<gene>
    <name evidence="8" type="ORF">D5018_10350</name>
</gene>
<evidence type="ECO:0000256" key="6">
    <source>
        <dbReference type="HAMAP-Rule" id="MF_01872"/>
    </source>
</evidence>
<protein>
    <recommendedName>
        <fullName evidence="6">tRNA1(Val) (adenine(37)-N6)-methyltransferase</fullName>
        <ecNumber evidence="6">2.1.1.223</ecNumber>
    </recommendedName>
    <alternativeName>
        <fullName evidence="6">tRNA m6A37 methyltransferase</fullName>
    </alternativeName>
</protein>
<dbReference type="InterPro" id="IPR050210">
    <property type="entry name" value="tRNA_Adenine-N(6)_MTase"/>
</dbReference>
<dbReference type="GO" id="GO:0003676">
    <property type="term" value="F:nucleic acid binding"/>
    <property type="evidence" value="ECO:0007669"/>
    <property type="project" value="InterPro"/>
</dbReference>
<reference evidence="8 9" key="1">
    <citation type="submission" date="2018-09" db="EMBL/GenBank/DDBJ databases">
        <title>Phylogeny of the Shewanellaceae, and recommendation for two new genera, Pseudoshewanella and Parashewanella.</title>
        <authorList>
            <person name="Wang G."/>
        </authorList>
    </citation>
    <scope>NUCLEOTIDE SEQUENCE [LARGE SCALE GENOMIC DNA]</scope>
    <source>
        <strain evidence="8 9">C51</strain>
    </source>
</reference>
<comment type="catalytic activity">
    <reaction evidence="6">
        <text>adenosine(37) in tRNA1(Val) + S-adenosyl-L-methionine = N(6)-methyladenosine(37) in tRNA1(Val) + S-adenosyl-L-homocysteine + H(+)</text>
        <dbReference type="Rhea" id="RHEA:43160"/>
        <dbReference type="Rhea" id="RHEA-COMP:10369"/>
        <dbReference type="Rhea" id="RHEA-COMP:10370"/>
        <dbReference type="ChEBI" id="CHEBI:15378"/>
        <dbReference type="ChEBI" id="CHEBI:57856"/>
        <dbReference type="ChEBI" id="CHEBI:59789"/>
        <dbReference type="ChEBI" id="CHEBI:74411"/>
        <dbReference type="ChEBI" id="CHEBI:74449"/>
        <dbReference type="EC" id="2.1.1.223"/>
    </reaction>
</comment>
<keyword evidence="4 6" id="KW-0949">S-adenosyl-L-methionine</keyword>
<dbReference type="InterPro" id="IPR029063">
    <property type="entry name" value="SAM-dependent_MTases_sf"/>
</dbReference>
<evidence type="ECO:0000313" key="9">
    <source>
        <dbReference type="Proteomes" id="UP000281474"/>
    </source>
</evidence>
<dbReference type="InterPro" id="IPR022882">
    <property type="entry name" value="tRNA_adenine-N6_MeTrfase"/>
</dbReference>
<dbReference type="AlphaFoldDB" id="A0A3L8Q080"/>
<dbReference type="InterPro" id="IPR002052">
    <property type="entry name" value="DNA_methylase_N6_adenine_CS"/>
</dbReference>
<dbReference type="GO" id="GO:0032259">
    <property type="term" value="P:methylation"/>
    <property type="evidence" value="ECO:0007669"/>
    <property type="project" value="UniProtKB-KW"/>
</dbReference>
<evidence type="ECO:0000256" key="5">
    <source>
        <dbReference type="ARBA" id="ARBA00022694"/>
    </source>
</evidence>
<dbReference type="EC" id="2.1.1.223" evidence="6"/>
<dbReference type="GO" id="GO:0016430">
    <property type="term" value="F:tRNA (adenine-N6)-methyltransferase activity"/>
    <property type="evidence" value="ECO:0007669"/>
    <property type="project" value="UniProtKB-UniRule"/>
</dbReference>
<dbReference type="Proteomes" id="UP000281474">
    <property type="component" value="Unassembled WGS sequence"/>
</dbReference>
<proteinExistence type="inferred from homology"/>
<comment type="similarity">
    <text evidence="6">Belongs to the methyltransferase superfamily. tRNA (adenine-N(6)-)-methyltransferase family.</text>
</comment>
<dbReference type="PROSITE" id="PS00092">
    <property type="entry name" value="N6_MTASE"/>
    <property type="match status" value="1"/>
</dbReference>
<dbReference type="SUPFAM" id="SSF53335">
    <property type="entry name" value="S-adenosyl-L-methionine-dependent methyltransferases"/>
    <property type="match status" value="1"/>
</dbReference>
<name>A0A3L8Q080_9GAMM</name>
<comment type="subcellular location">
    <subcellularLocation>
        <location evidence="6">Cytoplasm</location>
    </subcellularLocation>
</comment>
<dbReference type="InterPro" id="IPR007848">
    <property type="entry name" value="Small_mtfrase_dom"/>
</dbReference>
<evidence type="ECO:0000256" key="1">
    <source>
        <dbReference type="ARBA" id="ARBA00022490"/>
    </source>
</evidence>
<keyword evidence="3 6" id="KW-0808">Transferase</keyword>
<dbReference type="CDD" id="cd02440">
    <property type="entry name" value="AdoMet_MTases"/>
    <property type="match status" value="1"/>
</dbReference>
<keyword evidence="2 6" id="KW-0489">Methyltransferase</keyword>
<dbReference type="EMBL" id="QZEI01000027">
    <property type="protein sequence ID" value="RLV59762.1"/>
    <property type="molecule type" value="Genomic_DNA"/>
</dbReference>
<dbReference type="RefSeq" id="WP_121838931.1">
    <property type="nucleotide sequence ID" value="NZ_ML014776.1"/>
</dbReference>
<evidence type="ECO:0000259" key="7">
    <source>
        <dbReference type="Pfam" id="PF05175"/>
    </source>
</evidence>
<sequence>MPFTLKQFHIDDSGCGMPVSTDAIILGAWANLSHSNTVLDIGTGSGVLALMAAQRSKASIVAVEYDQVSCDVAKKNIDASPWPERIKVEHMCIQKYAEITNTKFEHIICNPPYFLAGPQTTDASRANARHTNTLTFEHLIESIQNLLSKNGSASLILPCEVEVNFLKTLSTSSIKVSKRVQVIPVREKTARRLLLELNFVGGSVLEESLILRERDNTYTEEMIALTKDFYLNL</sequence>
<comment type="caution">
    <text evidence="8">The sequence shown here is derived from an EMBL/GenBank/DDBJ whole genome shotgun (WGS) entry which is preliminary data.</text>
</comment>
<dbReference type="Gene3D" id="3.40.50.150">
    <property type="entry name" value="Vaccinia Virus protein VP39"/>
    <property type="match status" value="1"/>
</dbReference>
<organism evidence="8 9">
    <name type="scientific">Parashewanella curva</name>
    <dbReference type="NCBI Taxonomy" id="2338552"/>
    <lineage>
        <taxon>Bacteria</taxon>
        <taxon>Pseudomonadati</taxon>
        <taxon>Pseudomonadota</taxon>
        <taxon>Gammaproteobacteria</taxon>
        <taxon>Alteromonadales</taxon>
        <taxon>Shewanellaceae</taxon>
        <taxon>Parashewanella</taxon>
    </lineage>
</organism>
<feature type="domain" description="Methyltransferase small" evidence="7">
    <location>
        <begin position="34"/>
        <end position="120"/>
    </location>
</feature>
<dbReference type="PANTHER" id="PTHR47739">
    <property type="entry name" value="TRNA1(VAL) (ADENINE(37)-N6)-METHYLTRANSFERASE"/>
    <property type="match status" value="1"/>
</dbReference>
<dbReference type="PRINTS" id="PR00507">
    <property type="entry name" value="N12N6MTFRASE"/>
</dbReference>